<dbReference type="Proteomes" id="UP000179076">
    <property type="component" value="Unassembled WGS sequence"/>
</dbReference>
<gene>
    <name evidence="1" type="ORF">A2W18_08760</name>
</gene>
<evidence type="ECO:0000313" key="2">
    <source>
        <dbReference type="Proteomes" id="UP000179076"/>
    </source>
</evidence>
<sequence>MSLMQCFHSARVRVAILAGTILLGGVVRGSANDARDADIDYPWMVPLPLVPDPMRLRPKLTTLGSGWEYRHVLSSSWNVRLESLEYHRVADEVDDGRRLERSINLRSQSLLFDWFPWQNRFRISSGIYFNQGELRGSIGYVGELPSGDITASQVNDLLGQASLALRNAGHETQALSLDQYAATNTNGLAFDGSSVDVRNLATVSARLRLPPYAPYLGVGWTGANRRELGWFYSADLGLMYLGRSRVEYQVSGTLADAVRAQLGSRFDALLDEQERLAEEKLSDYRYYPMFSFGAWYRF</sequence>
<organism evidence="1 2">
    <name type="scientific">Candidatus Muproteobacteria bacterium RBG_16_60_9</name>
    <dbReference type="NCBI Taxonomy" id="1817755"/>
    <lineage>
        <taxon>Bacteria</taxon>
        <taxon>Pseudomonadati</taxon>
        <taxon>Pseudomonadota</taxon>
        <taxon>Candidatus Muproteobacteria</taxon>
    </lineage>
</organism>
<reference evidence="1 2" key="1">
    <citation type="journal article" date="2016" name="Nat. Commun.">
        <title>Thousands of microbial genomes shed light on interconnected biogeochemical processes in an aquifer system.</title>
        <authorList>
            <person name="Anantharaman K."/>
            <person name="Brown C.T."/>
            <person name="Hug L.A."/>
            <person name="Sharon I."/>
            <person name="Castelle C.J."/>
            <person name="Probst A.J."/>
            <person name="Thomas B.C."/>
            <person name="Singh A."/>
            <person name="Wilkins M.J."/>
            <person name="Karaoz U."/>
            <person name="Brodie E.L."/>
            <person name="Williams K.H."/>
            <person name="Hubbard S.S."/>
            <person name="Banfield J.F."/>
        </authorList>
    </citation>
    <scope>NUCLEOTIDE SEQUENCE [LARGE SCALE GENOMIC DNA]</scope>
</reference>
<accession>A0A1F6V148</accession>
<protein>
    <submittedName>
        <fullName evidence="1">Uncharacterized protein</fullName>
    </submittedName>
</protein>
<evidence type="ECO:0000313" key="1">
    <source>
        <dbReference type="EMBL" id="OGI63397.1"/>
    </source>
</evidence>
<dbReference type="EMBL" id="MFSP01000155">
    <property type="protein sequence ID" value="OGI63397.1"/>
    <property type="molecule type" value="Genomic_DNA"/>
</dbReference>
<dbReference type="AlphaFoldDB" id="A0A1F6V148"/>
<name>A0A1F6V148_9PROT</name>
<proteinExistence type="predicted"/>
<dbReference type="Gene3D" id="2.40.160.170">
    <property type="match status" value="1"/>
</dbReference>
<comment type="caution">
    <text evidence="1">The sequence shown here is derived from an EMBL/GenBank/DDBJ whole genome shotgun (WGS) entry which is preliminary data.</text>
</comment>